<dbReference type="PROSITE" id="PS51918">
    <property type="entry name" value="RADICAL_SAM"/>
    <property type="match status" value="1"/>
</dbReference>
<sequence>MKRSEIPIVNQQVAHPGRGARSNRESRYQPTRVDWDDGICGPSPVTECRAVTARSIITRNQSPDVPFSQSINPYQGCEHGCIYCYARPSHAYLDLSPGLDFETRLTRKTNAAELLRRELARPGYVCRGITLGANTDPYQPLEKEHRITRQLLEVLLECRHPVAVITKGALVTRDKDLLGALADHGLCSVMISVTTLDADLKRRLEPRAASGAARLAAMRELREAGVPVGLLYAPVIPALNDHEMESILAAAAQAGATSAAYILLRLPLEIAELFQDWLEAHYPQRAGHVMSILRQSRGGRDNDSRFGHRMRGEGPFADLLSQRFRVACRRLGIDLGERGEARTDLFRPPRSAQGDLFSEA</sequence>
<evidence type="ECO:0000313" key="6">
    <source>
        <dbReference type="EMBL" id="TGD75159.1"/>
    </source>
</evidence>
<gene>
    <name evidence="6" type="ORF">E4634_03920</name>
</gene>
<dbReference type="PANTHER" id="PTHR43432:SF3">
    <property type="entry name" value="SLR0285 PROTEIN"/>
    <property type="match status" value="1"/>
</dbReference>
<dbReference type="SFLD" id="SFLDS00029">
    <property type="entry name" value="Radical_SAM"/>
    <property type="match status" value="1"/>
</dbReference>
<dbReference type="PANTHER" id="PTHR43432">
    <property type="entry name" value="SLR0285 PROTEIN"/>
    <property type="match status" value="1"/>
</dbReference>
<dbReference type="InterPro" id="IPR007197">
    <property type="entry name" value="rSAM"/>
</dbReference>
<evidence type="ECO:0000256" key="2">
    <source>
        <dbReference type="ARBA" id="ARBA00023004"/>
    </source>
</evidence>
<evidence type="ECO:0000256" key="3">
    <source>
        <dbReference type="ARBA" id="ARBA00023014"/>
    </source>
</evidence>
<feature type="domain" description="Radical SAM core" evidence="5">
    <location>
        <begin position="63"/>
        <end position="300"/>
    </location>
</feature>
<dbReference type="AlphaFoldDB" id="A0A4Z0M6M0"/>
<dbReference type="RefSeq" id="WP_135441300.1">
    <property type="nucleotide sequence ID" value="NZ_SRLE01000004.1"/>
</dbReference>
<dbReference type="InterPro" id="IPR040086">
    <property type="entry name" value="MJ0683-like"/>
</dbReference>
<dbReference type="InterPro" id="IPR058240">
    <property type="entry name" value="rSAM_sf"/>
</dbReference>
<dbReference type="SMART" id="SM00729">
    <property type="entry name" value="Elp3"/>
    <property type="match status" value="1"/>
</dbReference>
<keyword evidence="7" id="KW-1185">Reference proteome</keyword>
<dbReference type="GO" id="GO:0051536">
    <property type="term" value="F:iron-sulfur cluster binding"/>
    <property type="evidence" value="ECO:0007669"/>
    <property type="project" value="UniProtKB-KW"/>
</dbReference>
<dbReference type="Gene3D" id="3.80.30.30">
    <property type="match status" value="1"/>
</dbReference>
<dbReference type="Proteomes" id="UP000298050">
    <property type="component" value="Unassembled WGS sequence"/>
</dbReference>
<dbReference type="Pfam" id="PF04055">
    <property type="entry name" value="Radical_SAM"/>
    <property type="match status" value="1"/>
</dbReference>
<accession>A0A4Z0M6M0</accession>
<dbReference type="CDD" id="cd01335">
    <property type="entry name" value="Radical_SAM"/>
    <property type="match status" value="1"/>
</dbReference>
<proteinExistence type="predicted"/>
<keyword evidence="3" id="KW-0411">Iron-sulfur</keyword>
<dbReference type="GO" id="GO:0046872">
    <property type="term" value="F:metal ion binding"/>
    <property type="evidence" value="ECO:0007669"/>
    <property type="project" value="UniProtKB-KW"/>
</dbReference>
<keyword evidence="2" id="KW-0408">Iron</keyword>
<keyword evidence="1" id="KW-0479">Metal-binding</keyword>
<evidence type="ECO:0000313" key="7">
    <source>
        <dbReference type="Proteomes" id="UP000298050"/>
    </source>
</evidence>
<evidence type="ECO:0000256" key="4">
    <source>
        <dbReference type="SAM" id="MobiDB-lite"/>
    </source>
</evidence>
<dbReference type="SFLD" id="SFLDG01084">
    <property type="entry name" value="Uncharacterised_Radical_SAM_Su"/>
    <property type="match status" value="1"/>
</dbReference>
<evidence type="ECO:0000259" key="5">
    <source>
        <dbReference type="PROSITE" id="PS51918"/>
    </source>
</evidence>
<name>A0A4Z0M6M0_9GAMM</name>
<evidence type="ECO:0000256" key="1">
    <source>
        <dbReference type="ARBA" id="ARBA00022723"/>
    </source>
</evidence>
<comment type="caution">
    <text evidence="6">The sequence shown here is derived from an EMBL/GenBank/DDBJ whole genome shotgun (WGS) entry which is preliminary data.</text>
</comment>
<dbReference type="SUPFAM" id="SSF102114">
    <property type="entry name" value="Radical SAM enzymes"/>
    <property type="match status" value="1"/>
</dbReference>
<dbReference type="EMBL" id="SRLE01000004">
    <property type="protein sequence ID" value="TGD75159.1"/>
    <property type="molecule type" value="Genomic_DNA"/>
</dbReference>
<reference evidence="6 7" key="1">
    <citation type="submission" date="2019-04" db="EMBL/GenBank/DDBJ databases">
        <title>Taxonomy of novel Haliea sp. from mangrove soil of West Coast of India.</title>
        <authorList>
            <person name="Verma A."/>
            <person name="Kumar P."/>
            <person name="Krishnamurthi S."/>
        </authorList>
    </citation>
    <scope>NUCLEOTIDE SEQUENCE [LARGE SCALE GENOMIC DNA]</scope>
    <source>
        <strain evidence="6 7">SAOS-164</strain>
    </source>
</reference>
<protein>
    <submittedName>
        <fullName evidence="6">PA0069 family radical SAM protein</fullName>
    </submittedName>
</protein>
<dbReference type="GO" id="GO:0003824">
    <property type="term" value="F:catalytic activity"/>
    <property type="evidence" value="ECO:0007669"/>
    <property type="project" value="InterPro"/>
</dbReference>
<dbReference type="NCBIfam" id="NF033668">
    <property type="entry name" value="rSAM_PA0069"/>
    <property type="match status" value="1"/>
</dbReference>
<organism evidence="6 7">
    <name type="scientific">Mangrovimicrobium sediminis</name>
    <dbReference type="NCBI Taxonomy" id="2562682"/>
    <lineage>
        <taxon>Bacteria</taxon>
        <taxon>Pseudomonadati</taxon>
        <taxon>Pseudomonadota</taxon>
        <taxon>Gammaproteobacteria</taxon>
        <taxon>Cellvibrionales</taxon>
        <taxon>Halieaceae</taxon>
        <taxon>Mangrovimicrobium</taxon>
    </lineage>
</organism>
<feature type="region of interest" description="Disordered" evidence="4">
    <location>
        <begin position="1"/>
        <end position="28"/>
    </location>
</feature>
<dbReference type="InterPro" id="IPR006638">
    <property type="entry name" value="Elp3/MiaA/NifB-like_rSAM"/>
</dbReference>
<dbReference type="OrthoDB" id="9785699at2"/>